<evidence type="ECO:0000313" key="3">
    <source>
        <dbReference type="EMBL" id="KIK94803.1"/>
    </source>
</evidence>
<feature type="non-terminal residue" evidence="3">
    <location>
        <position position="1"/>
    </location>
</feature>
<dbReference type="InterPro" id="IPR013087">
    <property type="entry name" value="Znf_C2H2_type"/>
</dbReference>
<protein>
    <recommendedName>
        <fullName evidence="2">C2H2-type domain-containing protein</fullName>
    </recommendedName>
</protein>
<organism evidence="3 4">
    <name type="scientific">Paxillus rubicundulus Ve08.2h10</name>
    <dbReference type="NCBI Taxonomy" id="930991"/>
    <lineage>
        <taxon>Eukaryota</taxon>
        <taxon>Fungi</taxon>
        <taxon>Dikarya</taxon>
        <taxon>Basidiomycota</taxon>
        <taxon>Agaricomycotina</taxon>
        <taxon>Agaricomycetes</taxon>
        <taxon>Agaricomycetidae</taxon>
        <taxon>Boletales</taxon>
        <taxon>Paxilineae</taxon>
        <taxon>Paxillaceae</taxon>
        <taxon>Paxillus</taxon>
    </lineage>
</organism>
<dbReference type="GO" id="GO:0008270">
    <property type="term" value="F:zinc ion binding"/>
    <property type="evidence" value="ECO:0007669"/>
    <property type="project" value="UniProtKB-KW"/>
</dbReference>
<keyword evidence="1" id="KW-0863">Zinc-finger</keyword>
<dbReference type="SUPFAM" id="SSF57667">
    <property type="entry name" value="beta-beta-alpha zinc fingers"/>
    <property type="match status" value="1"/>
</dbReference>
<dbReference type="HOGENOM" id="CLU_193392_0_0_1"/>
<evidence type="ECO:0000256" key="1">
    <source>
        <dbReference type="PROSITE-ProRule" id="PRU00042"/>
    </source>
</evidence>
<feature type="domain" description="C2H2-type" evidence="2">
    <location>
        <begin position="42"/>
        <end position="72"/>
    </location>
</feature>
<dbReference type="Pfam" id="PF00096">
    <property type="entry name" value="zf-C2H2"/>
    <property type="match status" value="1"/>
</dbReference>
<dbReference type="PROSITE" id="PS50157">
    <property type="entry name" value="ZINC_FINGER_C2H2_2"/>
    <property type="match status" value="1"/>
</dbReference>
<keyword evidence="4" id="KW-1185">Reference proteome</keyword>
<keyword evidence="1" id="KW-0862">Zinc</keyword>
<evidence type="ECO:0000313" key="4">
    <source>
        <dbReference type="Proteomes" id="UP000054538"/>
    </source>
</evidence>
<dbReference type="InterPro" id="IPR036236">
    <property type="entry name" value="Znf_C2H2_sf"/>
</dbReference>
<reference evidence="4" key="2">
    <citation type="submission" date="2015-01" db="EMBL/GenBank/DDBJ databases">
        <title>Evolutionary Origins and Diversification of the Mycorrhizal Mutualists.</title>
        <authorList>
            <consortium name="DOE Joint Genome Institute"/>
            <consortium name="Mycorrhizal Genomics Consortium"/>
            <person name="Kohler A."/>
            <person name="Kuo A."/>
            <person name="Nagy L.G."/>
            <person name="Floudas D."/>
            <person name="Copeland A."/>
            <person name="Barry K.W."/>
            <person name="Cichocki N."/>
            <person name="Veneault-Fourrey C."/>
            <person name="LaButti K."/>
            <person name="Lindquist E.A."/>
            <person name="Lipzen A."/>
            <person name="Lundell T."/>
            <person name="Morin E."/>
            <person name="Murat C."/>
            <person name="Riley R."/>
            <person name="Ohm R."/>
            <person name="Sun H."/>
            <person name="Tunlid A."/>
            <person name="Henrissat B."/>
            <person name="Grigoriev I.V."/>
            <person name="Hibbett D.S."/>
            <person name="Martin F."/>
        </authorList>
    </citation>
    <scope>NUCLEOTIDE SEQUENCE [LARGE SCALE GENOMIC DNA]</scope>
    <source>
        <strain evidence="4">Ve08.2h10</strain>
    </source>
</reference>
<dbReference type="SMART" id="SM00355">
    <property type="entry name" value="ZnF_C2H2"/>
    <property type="match status" value="2"/>
</dbReference>
<dbReference type="OrthoDB" id="3176823at2759"/>
<keyword evidence="1" id="KW-0479">Metal-binding</keyword>
<accession>A0A0D0DQM5</accession>
<dbReference type="Proteomes" id="UP000054538">
    <property type="component" value="Unassembled WGS sequence"/>
</dbReference>
<dbReference type="AlphaFoldDB" id="A0A0D0DQM5"/>
<dbReference type="Gene3D" id="3.30.160.60">
    <property type="entry name" value="Classic Zinc Finger"/>
    <property type="match status" value="1"/>
</dbReference>
<sequence>HPLFKPDPKTYPCFLDGCTHVCTSLGDLQRHQLSLRHCAPSYPCLACGKSYTRQDALKRHLIGKVVCKRVHAIKLAEGDMGGVE</sequence>
<dbReference type="InParanoid" id="A0A0D0DQM5"/>
<feature type="non-terminal residue" evidence="3">
    <location>
        <position position="84"/>
    </location>
</feature>
<name>A0A0D0DQM5_9AGAM</name>
<gene>
    <name evidence="3" type="ORF">PAXRUDRAFT_106917</name>
</gene>
<proteinExistence type="predicted"/>
<dbReference type="EMBL" id="KN825083">
    <property type="protein sequence ID" value="KIK94803.1"/>
    <property type="molecule type" value="Genomic_DNA"/>
</dbReference>
<evidence type="ECO:0000259" key="2">
    <source>
        <dbReference type="PROSITE" id="PS50157"/>
    </source>
</evidence>
<reference evidence="3 4" key="1">
    <citation type="submission" date="2014-04" db="EMBL/GenBank/DDBJ databases">
        <authorList>
            <consortium name="DOE Joint Genome Institute"/>
            <person name="Kuo A."/>
            <person name="Kohler A."/>
            <person name="Jargeat P."/>
            <person name="Nagy L.G."/>
            <person name="Floudas D."/>
            <person name="Copeland A."/>
            <person name="Barry K.W."/>
            <person name="Cichocki N."/>
            <person name="Veneault-Fourrey C."/>
            <person name="LaButti K."/>
            <person name="Lindquist E.A."/>
            <person name="Lipzen A."/>
            <person name="Lundell T."/>
            <person name="Morin E."/>
            <person name="Murat C."/>
            <person name="Sun H."/>
            <person name="Tunlid A."/>
            <person name="Henrissat B."/>
            <person name="Grigoriev I.V."/>
            <person name="Hibbett D.S."/>
            <person name="Martin F."/>
            <person name="Nordberg H.P."/>
            <person name="Cantor M.N."/>
            <person name="Hua S.X."/>
        </authorList>
    </citation>
    <scope>NUCLEOTIDE SEQUENCE [LARGE SCALE GENOMIC DNA]</scope>
    <source>
        <strain evidence="3 4">Ve08.2h10</strain>
    </source>
</reference>